<dbReference type="PROSITE" id="PS50198">
    <property type="entry name" value="PPIC_PPIASE_2"/>
    <property type="match status" value="1"/>
</dbReference>
<name>B9XSP1_PEDPL</name>
<dbReference type="InterPro" id="IPR000297">
    <property type="entry name" value="PPIase_PpiC"/>
</dbReference>
<dbReference type="Gene3D" id="3.10.50.40">
    <property type="match status" value="1"/>
</dbReference>
<proteinExistence type="predicted"/>
<feature type="domain" description="PpiC" evidence="4">
    <location>
        <begin position="190"/>
        <end position="296"/>
    </location>
</feature>
<accession>B9XSP1</accession>
<feature type="region of interest" description="Disordered" evidence="2">
    <location>
        <begin position="350"/>
        <end position="373"/>
    </location>
</feature>
<dbReference type="GO" id="GO:0003755">
    <property type="term" value="F:peptidyl-prolyl cis-trans isomerase activity"/>
    <property type="evidence" value="ECO:0007669"/>
    <property type="project" value="UniProtKB-KW"/>
</dbReference>
<dbReference type="Pfam" id="PF13616">
    <property type="entry name" value="Rotamase_3"/>
    <property type="match status" value="1"/>
</dbReference>
<feature type="signal peptide" evidence="3">
    <location>
        <begin position="1"/>
        <end position="25"/>
    </location>
</feature>
<dbReference type="PANTHER" id="PTHR47245:SF2">
    <property type="entry name" value="PEPTIDYL-PROLYL CIS-TRANS ISOMERASE HP_0175-RELATED"/>
    <property type="match status" value="1"/>
</dbReference>
<dbReference type="STRING" id="320771.Cflav_PD0187"/>
<organism evidence="5 6">
    <name type="scientific">Pedosphaera parvula (strain Ellin514)</name>
    <dbReference type="NCBI Taxonomy" id="320771"/>
    <lineage>
        <taxon>Bacteria</taxon>
        <taxon>Pseudomonadati</taxon>
        <taxon>Verrucomicrobiota</taxon>
        <taxon>Pedosphaerae</taxon>
        <taxon>Pedosphaerales</taxon>
        <taxon>Pedosphaeraceae</taxon>
        <taxon>Pedosphaera</taxon>
    </lineage>
</organism>
<dbReference type="AlphaFoldDB" id="B9XSP1"/>
<evidence type="ECO:0000259" key="4">
    <source>
        <dbReference type="PROSITE" id="PS50198"/>
    </source>
</evidence>
<evidence type="ECO:0000313" key="5">
    <source>
        <dbReference type="EMBL" id="EEF57160.1"/>
    </source>
</evidence>
<evidence type="ECO:0000256" key="1">
    <source>
        <dbReference type="PROSITE-ProRule" id="PRU00278"/>
    </source>
</evidence>
<dbReference type="InterPro" id="IPR027304">
    <property type="entry name" value="Trigger_fact/SurA_dom_sf"/>
</dbReference>
<reference evidence="5 6" key="1">
    <citation type="journal article" date="2011" name="J. Bacteriol.">
        <title>Genome sequence of 'Pedosphaera parvula' Ellin514, an aerobic Verrucomicrobial isolate from pasture soil.</title>
        <authorList>
            <person name="Kant R."/>
            <person name="van Passel M.W."/>
            <person name="Sangwan P."/>
            <person name="Palva A."/>
            <person name="Lucas S."/>
            <person name="Copeland A."/>
            <person name="Lapidus A."/>
            <person name="Glavina Del Rio T."/>
            <person name="Dalin E."/>
            <person name="Tice H."/>
            <person name="Bruce D."/>
            <person name="Goodwin L."/>
            <person name="Pitluck S."/>
            <person name="Chertkov O."/>
            <person name="Larimer F.W."/>
            <person name="Land M.L."/>
            <person name="Hauser L."/>
            <person name="Brettin T.S."/>
            <person name="Detter J.C."/>
            <person name="Han S."/>
            <person name="de Vos W.M."/>
            <person name="Janssen P.H."/>
            <person name="Smidt H."/>
        </authorList>
    </citation>
    <scope>NUCLEOTIDE SEQUENCE [LARGE SCALE GENOMIC DNA]</scope>
    <source>
        <strain evidence="5 6">Ellin514</strain>
    </source>
</reference>
<dbReference type="SUPFAM" id="SSF109998">
    <property type="entry name" value="Triger factor/SurA peptide-binding domain-like"/>
    <property type="match status" value="1"/>
</dbReference>
<dbReference type="SUPFAM" id="SSF54534">
    <property type="entry name" value="FKBP-like"/>
    <property type="match status" value="1"/>
</dbReference>
<dbReference type="EMBL" id="ABOX02000083">
    <property type="protein sequence ID" value="EEF57160.1"/>
    <property type="molecule type" value="Genomic_DNA"/>
</dbReference>
<sequence length="373" mass="41335" precursor="true">MKFMKSKKTLGVLLAAATVASVAFAVTDNKPASTNASSTPKLSDLLPDQVIVKGKGFELKQSQLDEAVSGVKANASARGQEIPPAQLEMIQKKLLDRLIQIQLFKAKATDADKAEGKKEGDNRFEMIKKRAPSEDMLAKQLKTMGLTVESLHSRLIEEATAEAVLKSKVKISDDQVKKFYNDNPKDFEEPEQVRASHILISTSDQKTGSEMSEDQKKAKKKQAEDLLKRAKAGEDFGKLAKEFSEDPGSKDKGGEYIFPRGKMVPEFEAAAFSLQTNQVSDIVTTPFGYHIIKLSEKIPPHKVELAKVQDDIKGYLEKQEMEKVLPDFYKELKKESNVQILDEKLKALEDAPDEVPNFPAPTPKQDDKAKGSK</sequence>
<feature type="region of interest" description="Disordered" evidence="2">
    <location>
        <begin position="203"/>
        <end position="222"/>
    </location>
</feature>
<keyword evidence="6" id="KW-1185">Reference proteome</keyword>
<dbReference type="InterPro" id="IPR046357">
    <property type="entry name" value="PPIase_dom_sf"/>
</dbReference>
<keyword evidence="1 5" id="KW-0413">Isomerase</keyword>
<feature type="compositionally biased region" description="Basic and acidic residues" evidence="2">
    <location>
        <begin position="213"/>
        <end position="222"/>
    </location>
</feature>
<evidence type="ECO:0000256" key="3">
    <source>
        <dbReference type="SAM" id="SignalP"/>
    </source>
</evidence>
<keyword evidence="1" id="KW-0697">Rotamase</keyword>
<keyword evidence="3" id="KW-0732">Signal</keyword>
<feature type="compositionally biased region" description="Basic and acidic residues" evidence="2">
    <location>
        <begin position="364"/>
        <end position="373"/>
    </location>
</feature>
<dbReference type="Proteomes" id="UP000003688">
    <property type="component" value="Unassembled WGS sequence"/>
</dbReference>
<feature type="chain" id="PRO_5002895192" evidence="3">
    <location>
        <begin position="26"/>
        <end position="373"/>
    </location>
</feature>
<evidence type="ECO:0000313" key="6">
    <source>
        <dbReference type="Proteomes" id="UP000003688"/>
    </source>
</evidence>
<gene>
    <name evidence="5" type="ORF">Cflav_PD0187</name>
</gene>
<dbReference type="Gene3D" id="1.10.4030.10">
    <property type="entry name" value="Porin chaperone SurA, peptide-binding domain"/>
    <property type="match status" value="1"/>
</dbReference>
<dbReference type="InterPro" id="IPR050245">
    <property type="entry name" value="PrsA_foldase"/>
</dbReference>
<comment type="caution">
    <text evidence="5">The sequence shown here is derived from an EMBL/GenBank/DDBJ whole genome shotgun (WGS) entry which is preliminary data.</text>
</comment>
<dbReference type="PANTHER" id="PTHR47245">
    <property type="entry name" value="PEPTIDYLPROLYL ISOMERASE"/>
    <property type="match status" value="1"/>
</dbReference>
<evidence type="ECO:0000256" key="2">
    <source>
        <dbReference type="SAM" id="MobiDB-lite"/>
    </source>
</evidence>
<protein>
    <submittedName>
        <fullName evidence="5">PpiC-type peptidyl-prolyl cis-trans isomerase</fullName>
    </submittedName>
</protein>